<evidence type="ECO:0000256" key="1">
    <source>
        <dbReference type="SAM" id="MobiDB-lite"/>
    </source>
</evidence>
<feature type="compositionally biased region" description="Basic and acidic residues" evidence="1">
    <location>
        <begin position="246"/>
        <end position="259"/>
    </location>
</feature>
<protein>
    <submittedName>
        <fullName evidence="2">Uncharacterized protein</fullName>
    </submittedName>
</protein>
<feature type="compositionally biased region" description="Basic and acidic residues" evidence="1">
    <location>
        <begin position="31"/>
        <end position="41"/>
    </location>
</feature>
<feature type="region of interest" description="Disordered" evidence="1">
    <location>
        <begin position="190"/>
        <end position="298"/>
    </location>
</feature>
<dbReference type="PANTHER" id="PTHR38371:SF1">
    <property type="entry name" value="RHO GTPASE-ACTIVATING PROTEIN"/>
    <property type="match status" value="1"/>
</dbReference>
<dbReference type="PANTHER" id="PTHR38371">
    <property type="entry name" value="RHO GTPASE-ACTIVATING PROTEIN"/>
    <property type="match status" value="1"/>
</dbReference>
<feature type="compositionally biased region" description="Polar residues" evidence="1">
    <location>
        <begin position="90"/>
        <end position="108"/>
    </location>
</feature>
<reference evidence="2" key="2">
    <citation type="journal article" date="2015" name="Data Brief">
        <title>Shoot transcriptome of the giant reed, Arundo donax.</title>
        <authorList>
            <person name="Barrero R.A."/>
            <person name="Guerrero F.D."/>
            <person name="Moolhuijzen P."/>
            <person name="Goolsby J.A."/>
            <person name="Tidwell J."/>
            <person name="Bellgard S.E."/>
            <person name="Bellgard M.I."/>
        </authorList>
    </citation>
    <scope>NUCLEOTIDE SEQUENCE</scope>
    <source>
        <tissue evidence="2">Shoot tissue taken approximately 20 cm above the soil surface</tissue>
    </source>
</reference>
<dbReference type="EMBL" id="GBRH01195506">
    <property type="protein sequence ID" value="JAE02390.1"/>
    <property type="molecule type" value="Transcribed_RNA"/>
</dbReference>
<feature type="region of interest" description="Disordered" evidence="1">
    <location>
        <begin position="1"/>
        <end position="66"/>
    </location>
</feature>
<feature type="compositionally biased region" description="Polar residues" evidence="1">
    <location>
        <begin position="44"/>
        <end position="59"/>
    </location>
</feature>
<name>A0A0A9ENQ4_ARUDO</name>
<reference evidence="2" key="1">
    <citation type="submission" date="2014-09" db="EMBL/GenBank/DDBJ databases">
        <authorList>
            <person name="Magalhaes I.L.F."/>
            <person name="Oliveira U."/>
            <person name="Santos F.R."/>
            <person name="Vidigal T.H.D.A."/>
            <person name="Brescovit A.D."/>
            <person name="Santos A.J."/>
        </authorList>
    </citation>
    <scope>NUCLEOTIDE SEQUENCE</scope>
    <source>
        <tissue evidence="2">Shoot tissue taken approximately 20 cm above the soil surface</tissue>
    </source>
</reference>
<evidence type="ECO:0000313" key="2">
    <source>
        <dbReference type="EMBL" id="JAE02390.1"/>
    </source>
</evidence>
<proteinExistence type="predicted"/>
<sequence length="298" mass="33392">MRKIHCLDSDTDADDDQNQNKAKKPVSPLKKKQESMHKYVQKEPTFQQNSKPQGSTAVQKSKAKMNDNWATPALDDFCNEYFKSTKDSKPSQQKEGSSFSRSKASQPKYSMGEVEGHFQHQSTSSGAVLDDNLTDGNPPAMHYFFHHDPRVRDLVRGRLQHFFPIGAERARQNEHSRAESLSYRRQFGPSGAANDGWTTPNGGISVPTDVGKRRVHASGTQSGSGHWFTGQDGRKVYVSKNGQEMTGRDAYKQYRKESGRGFNKYRKKGSSGTKRGAAKAKKATTSVKQETSRAKRKR</sequence>
<accession>A0A0A9ENQ4</accession>
<organism evidence="2">
    <name type="scientific">Arundo donax</name>
    <name type="common">Giant reed</name>
    <name type="synonym">Donax arundinaceus</name>
    <dbReference type="NCBI Taxonomy" id="35708"/>
    <lineage>
        <taxon>Eukaryota</taxon>
        <taxon>Viridiplantae</taxon>
        <taxon>Streptophyta</taxon>
        <taxon>Embryophyta</taxon>
        <taxon>Tracheophyta</taxon>
        <taxon>Spermatophyta</taxon>
        <taxon>Magnoliopsida</taxon>
        <taxon>Liliopsida</taxon>
        <taxon>Poales</taxon>
        <taxon>Poaceae</taxon>
        <taxon>PACMAD clade</taxon>
        <taxon>Arundinoideae</taxon>
        <taxon>Arundineae</taxon>
        <taxon>Arundo</taxon>
    </lineage>
</organism>
<dbReference type="AlphaFoldDB" id="A0A0A9ENQ4"/>
<feature type="region of interest" description="Disordered" evidence="1">
    <location>
        <begin position="83"/>
        <end position="113"/>
    </location>
</feature>